<dbReference type="RefSeq" id="WP_307484677.1">
    <property type="nucleotide sequence ID" value="NZ_JAUSUF010000003.1"/>
</dbReference>
<comment type="caution">
    <text evidence="1">The sequence shown here is derived from an EMBL/GenBank/DDBJ whole genome shotgun (WGS) entry which is preliminary data.</text>
</comment>
<accession>A0ABT9USM8</accession>
<name>A0ABT9USM8_9FIRM</name>
<keyword evidence="2" id="KW-1185">Reference proteome</keyword>
<proteinExistence type="predicted"/>
<dbReference type="EMBL" id="JAUSUF010000003">
    <property type="protein sequence ID" value="MDQ0149335.1"/>
    <property type="molecule type" value="Genomic_DNA"/>
</dbReference>
<organism evidence="1 2">
    <name type="scientific">Eubacterium multiforme</name>
    <dbReference type="NCBI Taxonomy" id="83339"/>
    <lineage>
        <taxon>Bacteria</taxon>
        <taxon>Bacillati</taxon>
        <taxon>Bacillota</taxon>
        <taxon>Clostridia</taxon>
        <taxon>Eubacteriales</taxon>
        <taxon>Eubacteriaceae</taxon>
        <taxon>Eubacterium</taxon>
    </lineage>
</organism>
<protein>
    <submittedName>
        <fullName evidence="1">DeoR family transcriptional regulator (Stage III sporulation protein D)</fullName>
    </submittedName>
</protein>
<evidence type="ECO:0000313" key="1">
    <source>
        <dbReference type="EMBL" id="MDQ0149335.1"/>
    </source>
</evidence>
<evidence type="ECO:0000313" key="2">
    <source>
        <dbReference type="Proteomes" id="UP001228504"/>
    </source>
</evidence>
<sequence>MNNRNKMRIESRALEVAQYIIETGSTVRATAKEFGVSKSTIYEDITKRILDINPILAKEAEKILEINKLERHLRGGAATKRKYFYSENLRTS</sequence>
<gene>
    <name evidence="1" type="ORF">J2S18_001265</name>
</gene>
<dbReference type="InterPro" id="IPR014208">
    <property type="entry name" value="Spore_III_D"/>
</dbReference>
<reference evidence="1 2" key="1">
    <citation type="submission" date="2023-07" db="EMBL/GenBank/DDBJ databases">
        <title>Genomic Encyclopedia of Type Strains, Phase IV (KMG-IV): sequencing the most valuable type-strain genomes for metagenomic binning, comparative biology and taxonomic classification.</title>
        <authorList>
            <person name="Goeker M."/>
        </authorList>
    </citation>
    <scope>NUCLEOTIDE SEQUENCE [LARGE SCALE GENOMIC DNA]</scope>
    <source>
        <strain evidence="1 2">DSM 20694</strain>
    </source>
</reference>
<dbReference type="Proteomes" id="UP001228504">
    <property type="component" value="Unassembled WGS sequence"/>
</dbReference>
<dbReference type="Pfam" id="PF12116">
    <property type="entry name" value="SpoIIID"/>
    <property type="match status" value="1"/>
</dbReference>